<evidence type="ECO:0000256" key="12">
    <source>
        <dbReference type="ARBA" id="ARBA00049091"/>
    </source>
</evidence>
<evidence type="ECO:0000259" key="13">
    <source>
        <dbReference type="PROSITE" id="PS51352"/>
    </source>
</evidence>
<comment type="function">
    <text evidence="1">Thiol-specific peroxidase that catalyzes the reduction of hydrogen peroxide and organic hydroperoxides to water and alcohols, respectively. Plays a role in cell protection against oxidative stress by detoxifying peroxides and as sensor of hydrogen peroxide-mediated signaling events.</text>
</comment>
<sequence length="154" mass="17553">MSALKEGDKAPIFKGLNQDNNTISLDDFKGKKVILYFYPKDNTPGCTAESCNLSDNYDELTNQGFEVIGVSPDSITSHQKFIAKHSLRFNLIADTEKEILEMYNAWGEKKMYGKTYMGVLRKTFIIDEEGTIIKIFEKVKTKDHTNQILSELNK</sequence>
<proteinExistence type="inferred from homology"/>
<dbReference type="GO" id="GO:0004601">
    <property type="term" value="F:peroxidase activity"/>
    <property type="evidence" value="ECO:0007669"/>
    <property type="project" value="UniProtKB-KW"/>
</dbReference>
<evidence type="ECO:0000256" key="4">
    <source>
        <dbReference type="ARBA" id="ARBA00022559"/>
    </source>
</evidence>
<dbReference type="InterPro" id="IPR013766">
    <property type="entry name" value="Thioredoxin_domain"/>
</dbReference>
<evidence type="ECO:0000256" key="9">
    <source>
        <dbReference type="ARBA" id="ARBA00032824"/>
    </source>
</evidence>
<evidence type="ECO:0000256" key="5">
    <source>
        <dbReference type="ARBA" id="ARBA00022862"/>
    </source>
</evidence>
<dbReference type="InterPro" id="IPR036249">
    <property type="entry name" value="Thioredoxin-like_sf"/>
</dbReference>
<comment type="similarity">
    <text evidence="10">Belongs to the peroxiredoxin family. BCP/PrxQ subfamily.</text>
</comment>
<evidence type="ECO:0000256" key="11">
    <source>
        <dbReference type="ARBA" id="ARBA00042639"/>
    </source>
</evidence>
<dbReference type="RefSeq" id="WP_212217793.1">
    <property type="nucleotide sequence ID" value="NZ_JAGUCO010000020.1"/>
</dbReference>
<dbReference type="InterPro" id="IPR000866">
    <property type="entry name" value="AhpC/TSA"/>
</dbReference>
<evidence type="ECO:0000256" key="1">
    <source>
        <dbReference type="ARBA" id="ARBA00003330"/>
    </source>
</evidence>
<comment type="subunit">
    <text evidence="2">Monomer.</text>
</comment>
<dbReference type="CDD" id="cd03017">
    <property type="entry name" value="PRX_BCP"/>
    <property type="match status" value="1"/>
</dbReference>
<dbReference type="PANTHER" id="PTHR42801:SF4">
    <property type="entry name" value="AHPC_TSA FAMILY PROTEIN"/>
    <property type="match status" value="1"/>
</dbReference>
<reference evidence="14 15" key="1">
    <citation type="journal article" date="2015" name="Int. J. Syst. Evol. Microbiol.">
        <title>Carboxylicivirga linearis sp. nov., isolated from a sea cucumber culture pond.</title>
        <authorList>
            <person name="Wang F.Q."/>
            <person name="Zhou Y.X."/>
            <person name="Lin X.Z."/>
            <person name="Chen G.J."/>
            <person name="Du Z.J."/>
        </authorList>
    </citation>
    <scope>NUCLEOTIDE SEQUENCE [LARGE SCALE GENOMIC DNA]</scope>
    <source>
        <strain evidence="14 15">FB218</strain>
    </source>
</reference>
<protein>
    <recommendedName>
        <fullName evidence="3">thioredoxin-dependent peroxiredoxin</fullName>
        <ecNumber evidence="3">1.11.1.24</ecNumber>
    </recommendedName>
    <alternativeName>
        <fullName evidence="9">Thioredoxin peroxidase</fullName>
    </alternativeName>
    <alternativeName>
        <fullName evidence="11">Thioredoxin-dependent peroxiredoxin Bcp</fullName>
    </alternativeName>
</protein>
<dbReference type="PANTHER" id="PTHR42801">
    <property type="entry name" value="THIOREDOXIN-DEPENDENT PEROXIDE REDUCTASE"/>
    <property type="match status" value="1"/>
</dbReference>
<keyword evidence="8" id="KW-0676">Redox-active center</keyword>
<dbReference type="NCBIfam" id="NF006960">
    <property type="entry name" value="PRK09437.1"/>
    <property type="match status" value="1"/>
</dbReference>
<gene>
    <name evidence="14" type="primary">bcp</name>
    <name evidence="14" type="ORF">KEM10_18465</name>
</gene>
<keyword evidence="4 14" id="KW-0575">Peroxidase</keyword>
<accession>A0ABS5JZE1</accession>
<dbReference type="SUPFAM" id="SSF52833">
    <property type="entry name" value="Thioredoxin-like"/>
    <property type="match status" value="1"/>
</dbReference>
<evidence type="ECO:0000256" key="10">
    <source>
        <dbReference type="ARBA" id="ARBA00038489"/>
    </source>
</evidence>
<dbReference type="InterPro" id="IPR024706">
    <property type="entry name" value="Peroxiredoxin_AhpC-typ"/>
</dbReference>
<dbReference type="Pfam" id="PF00578">
    <property type="entry name" value="AhpC-TSA"/>
    <property type="match status" value="1"/>
</dbReference>
<comment type="catalytic activity">
    <reaction evidence="12">
        <text>a hydroperoxide + [thioredoxin]-dithiol = an alcohol + [thioredoxin]-disulfide + H2O</text>
        <dbReference type="Rhea" id="RHEA:62620"/>
        <dbReference type="Rhea" id="RHEA-COMP:10698"/>
        <dbReference type="Rhea" id="RHEA-COMP:10700"/>
        <dbReference type="ChEBI" id="CHEBI:15377"/>
        <dbReference type="ChEBI" id="CHEBI:29950"/>
        <dbReference type="ChEBI" id="CHEBI:30879"/>
        <dbReference type="ChEBI" id="CHEBI:35924"/>
        <dbReference type="ChEBI" id="CHEBI:50058"/>
        <dbReference type="EC" id="1.11.1.24"/>
    </reaction>
</comment>
<evidence type="ECO:0000313" key="14">
    <source>
        <dbReference type="EMBL" id="MBS2100277.1"/>
    </source>
</evidence>
<dbReference type="EC" id="1.11.1.24" evidence="3"/>
<dbReference type="PROSITE" id="PS51352">
    <property type="entry name" value="THIOREDOXIN_2"/>
    <property type="match status" value="1"/>
</dbReference>
<dbReference type="Gene3D" id="3.40.30.10">
    <property type="entry name" value="Glutaredoxin"/>
    <property type="match status" value="1"/>
</dbReference>
<evidence type="ECO:0000256" key="6">
    <source>
        <dbReference type="ARBA" id="ARBA00023002"/>
    </source>
</evidence>
<evidence type="ECO:0000313" key="15">
    <source>
        <dbReference type="Proteomes" id="UP000708576"/>
    </source>
</evidence>
<evidence type="ECO:0000256" key="3">
    <source>
        <dbReference type="ARBA" id="ARBA00013017"/>
    </source>
</evidence>
<evidence type="ECO:0000256" key="7">
    <source>
        <dbReference type="ARBA" id="ARBA00023157"/>
    </source>
</evidence>
<comment type="caution">
    <text evidence="14">The sequence shown here is derived from an EMBL/GenBank/DDBJ whole genome shotgun (WGS) entry which is preliminary data.</text>
</comment>
<organism evidence="14 15">
    <name type="scientific">Carboxylicivirga linearis</name>
    <dbReference type="NCBI Taxonomy" id="1628157"/>
    <lineage>
        <taxon>Bacteria</taxon>
        <taxon>Pseudomonadati</taxon>
        <taxon>Bacteroidota</taxon>
        <taxon>Bacteroidia</taxon>
        <taxon>Marinilabiliales</taxon>
        <taxon>Marinilabiliaceae</taxon>
        <taxon>Carboxylicivirga</taxon>
    </lineage>
</organism>
<evidence type="ECO:0000256" key="2">
    <source>
        <dbReference type="ARBA" id="ARBA00011245"/>
    </source>
</evidence>
<evidence type="ECO:0000256" key="8">
    <source>
        <dbReference type="ARBA" id="ARBA00023284"/>
    </source>
</evidence>
<keyword evidence="15" id="KW-1185">Reference proteome</keyword>
<keyword evidence="5" id="KW-0049">Antioxidant</keyword>
<feature type="domain" description="Thioredoxin" evidence="13">
    <location>
        <begin position="4"/>
        <end position="154"/>
    </location>
</feature>
<dbReference type="EMBL" id="JAGUCO010000020">
    <property type="protein sequence ID" value="MBS2100277.1"/>
    <property type="molecule type" value="Genomic_DNA"/>
</dbReference>
<dbReference type="InterPro" id="IPR050924">
    <property type="entry name" value="Peroxiredoxin_BCP/PrxQ"/>
</dbReference>
<dbReference type="PIRSF" id="PIRSF000239">
    <property type="entry name" value="AHPC"/>
    <property type="match status" value="1"/>
</dbReference>
<dbReference type="Proteomes" id="UP000708576">
    <property type="component" value="Unassembled WGS sequence"/>
</dbReference>
<name>A0ABS5JZE1_9BACT</name>
<keyword evidence="6" id="KW-0560">Oxidoreductase</keyword>
<keyword evidence="7" id="KW-1015">Disulfide bond</keyword>